<comment type="caution">
    <text evidence="1">The sequence shown here is derived from an EMBL/GenBank/DDBJ whole genome shotgun (WGS) entry which is preliminary data.</text>
</comment>
<proteinExistence type="predicted"/>
<keyword evidence="2" id="KW-1185">Reference proteome</keyword>
<dbReference type="Proteomes" id="UP001055811">
    <property type="component" value="Linkage Group LG03"/>
</dbReference>
<name>A0ACB9EY65_CICIN</name>
<reference evidence="1 2" key="2">
    <citation type="journal article" date="2022" name="Mol. Ecol. Resour.">
        <title>The genomes of chicory, endive, great burdock and yacon provide insights into Asteraceae paleo-polyploidization history and plant inulin production.</title>
        <authorList>
            <person name="Fan W."/>
            <person name="Wang S."/>
            <person name="Wang H."/>
            <person name="Wang A."/>
            <person name="Jiang F."/>
            <person name="Liu H."/>
            <person name="Zhao H."/>
            <person name="Xu D."/>
            <person name="Zhang Y."/>
        </authorList>
    </citation>
    <scope>NUCLEOTIDE SEQUENCE [LARGE SCALE GENOMIC DNA]</scope>
    <source>
        <strain evidence="2">cv. Punajuju</strain>
        <tissue evidence="1">Leaves</tissue>
    </source>
</reference>
<accession>A0ACB9EY65</accession>
<reference evidence="2" key="1">
    <citation type="journal article" date="2022" name="Mol. Ecol. Resour.">
        <title>The genomes of chicory, endive, great burdock and yacon provide insights into Asteraceae palaeo-polyploidization history and plant inulin production.</title>
        <authorList>
            <person name="Fan W."/>
            <person name="Wang S."/>
            <person name="Wang H."/>
            <person name="Wang A."/>
            <person name="Jiang F."/>
            <person name="Liu H."/>
            <person name="Zhao H."/>
            <person name="Xu D."/>
            <person name="Zhang Y."/>
        </authorList>
    </citation>
    <scope>NUCLEOTIDE SEQUENCE [LARGE SCALE GENOMIC DNA]</scope>
    <source>
        <strain evidence="2">cv. Punajuju</strain>
    </source>
</reference>
<dbReference type="EMBL" id="CM042011">
    <property type="protein sequence ID" value="KAI3763989.1"/>
    <property type="molecule type" value="Genomic_DNA"/>
</dbReference>
<evidence type="ECO:0000313" key="2">
    <source>
        <dbReference type="Proteomes" id="UP001055811"/>
    </source>
</evidence>
<organism evidence="1 2">
    <name type="scientific">Cichorium intybus</name>
    <name type="common">Chicory</name>
    <dbReference type="NCBI Taxonomy" id="13427"/>
    <lineage>
        <taxon>Eukaryota</taxon>
        <taxon>Viridiplantae</taxon>
        <taxon>Streptophyta</taxon>
        <taxon>Embryophyta</taxon>
        <taxon>Tracheophyta</taxon>
        <taxon>Spermatophyta</taxon>
        <taxon>Magnoliopsida</taxon>
        <taxon>eudicotyledons</taxon>
        <taxon>Gunneridae</taxon>
        <taxon>Pentapetalae</taxon>
        <taxon>asterids</taxon>
        <taxon>campanulids</taxon>
        <taxon>Asterales</taxon>
        <taxon>Asteraceae</taxon>
        <taxon>Cichorioideae</taxon>
        <taxon>Cichorieae</taxon>
        <taxon>Cichoriinae</taxon>
        <taxon>Cichorium</taxon>
    </lineage>
</organism>
<gene>
    <name evidence="1" type="ORF">L2E82_13987</name>
</gene>
<sequence>MEDADKEDEVEEDDERKYSRCGDHHNLWLETRKEVEANLYRQLKDSSKQLKLDLIMWRSSSFYGDRVVFCITFVSFPVKNTVGVLKI</sequence>
<evidence type="ECO:0000313" key="1">
    <source>
        <dbReference type="EMBL" id="KAI3763989.1"/>
    </source>
</evidence>
<protein>
    <submittedName>
        <fullName evidence="1">Uncharacterized protein</fullName>
    </submittedName>
</protein>